<gene>
    <name evidence="1" type="ORF">MAM1_0083c04618</name>
</gene>
<evidence type="ECO:0000313" key="1">
    <source>
        <dbReference type="EMBL" id="GAN05149.1"/>
    </source>
</evidence>
<dbReference type="EMBL" id="DF836372">
    <property type="protein sequence ID" value="GAN05149.1"/>
    <property type="molecule type" value="Genomic_DNA"/>
</dbReference>
<sequence length="213" mass="23678">MQSDDNTATPSLHSLSTCPHYEWTLSEAQVNILPMDVPIHTSKPMAPADRKAIIESYPPVAQLEYRSPATVPSAEPTMNKGRKMEDNSLLKHLQYQASAILVAHEIITQDGNNANLERFCTILADMRSLVVDLCSTINQARTNIAYRAVKPSFTIKAEPDVGYTVPPEEFQQGISQQQAAAKKTIREASNLRRPRRRFPYGNFSSGSFANDSN</sequence>
<dbReference type="OrthoDB" id="2286148at2759"/>
<dbReference type="Proteomes" id="UP000053815">
    <property type="component" value="Unassembled WGS sequence"/>
</dbReference>
<dbReference type="AlphaFoldDB" id="A0A0C9MCQ1"/>
<accession>A0A0C9MCQ1</accession>
<proteinExistence type="predicted"/>
<name>A0A0C9MCQ1_9FUNG</name>
<reference evidence="1" key="1">
    <citation type="submission" date="2014-09" db="EMBL/GenBank/DDBJ databases">
        <title>Draft genome sequence of an oleaginous Mucoromycotina fungus Mucor ambiguus NBRC6742.</title>
        <authorList>
            <person name="Takeda I."/>
            <person name="Yamane N."/>
            <person name="Morita T."/>
            <person name="Tamano K."/>
            <person name="Machida M."/>
            <person name="Baker S."/>
            <person name="Koike H."/>
        </authorList>
    </citation>
    <scope>NUCLEOTIDE SEQUENCE</scope>
    <source>
        <strain evidence="1">NBRC 6742</strain>
    </source>
</reference>
<protein>
    <submittedName>
        <fullName evidence="1">Uncharacterized protein</fullName>
    </submittedName>
</protein>
<keyword evidence="2" id="KW-1185">Reference proteome</keyword>
<evidence type="ECO:0000313" key="2">
    <source>
        <dbReference type="Proteomes" id="UP000053815"/>
    </source>
</evidence>
<organism evidence="1">
    <name type="scientific">Mucor ambiguus</name>
    <dbReference type="NCBI Taxonomy" id="91626"/>
    <lineage>
        <taxon>Eukaryota</taxon>
        <taxon>Fungi</taxon>
        <taxon>Fungi incertae sedis</taxon>
        <taxon>Mucoromycota</taxon>
        <taxon>Mucoromycotina</taxon>
        <taxon>Mucoromycetes</taxon>
        <taxon>Mucorales</taxon>
        <taxon>Mucorineae</taxon>
        <taxon>Mucoraceae</taxon>
        <taxon>Mucor</taxon>
    </lineage>
</organism>